<comment type="subcellular location">
    <subcellularLocation>
        <location evidence="2 19">Cell membrane</location>
        <topology evidence="2 19">Multi-pass membrane protein</topology>
    </subcellularLocation>
</comment>
<evidence type="ECO:0000313" key="21">
    <source>
        <dbReference type="Proteomes" id="UP000273278"/>
    </source>
</evidence>
<dbReference type="GO" id="GO:0051073">
    <property type="term" value="F:adenosylcobinamide-GDP ribazoletransferase activity"/>
    <property type="evidence" value="ECO:0007669"/>
    <property type="project" value="UniProtKB-UniRule"/>
</dbReference>
<evidence type="ECO:0000256" key="17">
    <source>
        <dbReference type="ARBA" id="ARBA00048623"/>
    </source>
</evidence>
<feature type="transmembrane region" description="Helical" evidence="19">
    <location>
        <begin position="49"/>
        <end position="71"/>
    </location>
</feature>
<accession>A0A3G3IHI2</accession>
<evidence type="ECO:0000256" key="7">
    <source>
        <dbReference type="ARBA" id="ARBA00022475"/>
    </source>
</evidence>
<dbReference type="EC" id="2.7.8.26" evidence="5 19"/>
<dbReference type="InterPro" id="IPR003805">
    <property type="entry name" value="CobS"/>
</dbReference>
<reference evidence="20 21" key="1">
    <citation type="submission" date="2016-10" db="EMBL/GenBank/DDBJ databases">
        <title>Complete genome of the TMA-utilizing, human hosted archaeon Methanomethylophilus alvus Gen. nov, sp. nov., strain Mx-05, derived from a pure culture.</title>
        <authorList>
            <person name="Brugere J.-F."/>
            <person name="Ben Hania W."/>
            <person name="Chaudhary P.P."/>
            <person name="Gaci N."/>
            <person name="Borrel G."/>
            <person name="Cao Van Tuat L."/>
            <person name="Fardeau M.-L."/>
            <person name="Harris H.M.B."/>
            <person name="O'Toole P.W."/>
            <person name="Ollivier B."/>
        </authorList>
    </citation>
    <scope>NUCLEOTIDE SEQUENCE [LARGE SCALE GENOMIC DNA]</scope>
    <source>
        <strain evidence="20 21">Mx-05</strain>
    </source>
</reference>
<feature type="transmembrane region" description="Helical" evidence="19">
    <location>
        <begin position="200"/>
        <end position="223"/>
    </location>
</feature>
<evidence type="ECO:0000256" key="11">
    <source>
        <dbReference type="ARBA" id="ARBA00022842"/>
    </source>
</evidence>
<dbReference type="PANTHER" id="PTHR34148:SF1">
    <property type="entry name" value="ADENOSYLCOBINAMIDE-GDP RIBAZOLETRANSFERASE"/>
    <property type="match status" value="1"/>
</dbReference>
<evidence type="ECO:0000256" key="10">
    <source>
        <dbReference type="ARBA" id="ARBA00022692"/>
    </source>
</evidence>
<dbReference type="GO" id="GO:0008818">
    <property type="term" value="F:cobalamin 5'-phosphate synthase activity"/>
    <property type="evidence" value="ECO:0007669"/>
    <property type="project" value="UniProtKB-UniRule"/>
</dbReference>
<keyword evidence="11 19" id="KW-0460">Magnesium</keyword>
<keyword evidence="9 19" id="KW-0808">Transferase</keyword>
<evidence type="ECO:0000313" key="20">
    <source>
        <dbReference type="EMBL" id="AYQ55290.1"/>
    </source>
</evidence>
<evidence type="ECO:0000256" key="1">
    <source>
        <dbReference type="ARBA" id="ARBA00001946"/>
    </source>
</evidence>
<evidence type="ECO:0000256" key="3">
    <source>
        <dbReference type="ARBA" id="ARBA00004663"/>
    </source>
</evidence>
<evidence type="ECO:0000256" key="2">
    <source>
        <dbReference type="ARBA" id="ARBA00004651"/>
    </source>
</evidence>
<comment type="catalytic activity">
    <reaction evidence="17 19">
        <text>alpha-ribazole + adenosylcob(III)inamide-GDP = adenosylcob(III)alamin + GMP + H(+)</text>
        <dbReference type="Rhea" id="RHEA:16049"/>
        <dbReference type="ChEBI" id="CHEBI:10329"/>
        <dbReference type="ChEBI" id="CHEBI:15378"/>
        <dbReference type="ChEBI" id="CHEBI:18408"/>
        <dbReference type="ChEBI" id="CHEBI:58115"/>
        <dbReference type="ChEBI" id="CHEBI:60487"/>
        <dbReference type="EC" id="2.7.8.26"/>
    </reaction>
</comment>
<feature type="transmembrane region" description="Helical" evidence="19">
    <location>
        <begin position="124"/>
        <end position="143"/>
    </location>
</feature>
<evidence type="ECO:0000256" key="16">
    <source>
        <dbReference type="ARBA" id="ARBA00032853"/>
    </source>
</evidence>
<evidence type="ECO:0000256" key="15">
    <source>
        <dbReference type="ARBA" id="ARBA00032605"/>
    </source>
</evidence>
<evidence type="ECO:0000256" key="5">
    <source>
        <dbReference type="ARBA" id="ARBA00013200"/>
    </source>
</evidence>
<evidence type="ECO:0000256" key="14">
    <source>
        <dbReference type="ARBA" id="ARBA00025228"/>
    </source>
</evidence>
<feature type="transmembrane region" description="Helical" evidence="19">
    <location>
        <begin position="77"/>
        <end position="95"/>
    </location>
</feature>
<comment type="pathway">
    <text evidence="3 19">Cofactor biosynthesis; adenosylcobalamin biosynthesis; adenosylcobalamin from cob(II)yrinate a,c-diamide: step 7/7.</text>
</comment>
<dbReference type="Pfam" id="PF02654">
    <property type="entry name" value="CobS"/>
    <property type="match status" value="1"/>
</dbReference>
<comment type="catalytic activity">
    <reaction evidence="18 19">
        <text>alpha-ribazole 5'-phosphate + adenosylcob(III)inamide-GDP = adenosylcob(III)alamin 5'-phosphate + GMP + H(+)</text>
        <dbReference type="Rhea" id="RHEA:23560"/>
        <dbReference type="ChEBI" id="CHEBI:15378"/>
        <dbReference type="ChEBI" id="CHEBI:57918"/>
        <dbReference type="ChEBI" id="CHEBI:58115"/>
        <dbReference type="ChEBI" id="CHEBI:60487"/>
        <dbReference type="ChEBI" id="CHEBI:60493"/>
        <dbReference type="EC" id="2.7.8.26"/>
    </reaction>
</comment>
<comment type="similarity">
    <text evidence="4 19">Belongs to the CobS family.</text>
</comment>
<evidence type="ECO:0000256" key="8">
    <source>
        <dbReference type="ARBA" id="ARBA00022573"/>
    </source>
</evidence>
<dbReference type="UniPathway" id="UPA00148">
    <property type="reaction ID" value="UER00238"/>
</dbReference>
<keyword evidence="12 19" id="KW-1133">Transmembrane helix</keyword>
<feature type="transmembrane region" description="Helical" evidence="19">
    <location>
        <begin position="270"/>
        <end position="286"/>
    </location>
</feature>
<sequence length="287" mass="30073">MTENSDVPEGGGETPKGGFVSAIKCMISFFTIIRLDVGQKEFDAMERNFWAAPVIGFLNGLVAAVVCLLLVEVDASPFLQGVAALVTVFVFSKFLHFDGLTDFGDGMIVSSGRREDHVRALKDSLIGAGGFGVALTVVLISVACYTDIATYWGSVMAAVFAVEVLAKNAQVAAAAFGEPGSGMASRQVGMTGKGSLAKSSVLSVILLAVICLIHHGICGLMGYALKDDVMILCMVLGLLMSVAVGWYMARTANRVFGFVNGDILGAANEISRAVMLIMAVIVLGLCI</sequence>
<feature type="transmembrane region" description="Helical" evidence="19">
    <location>
        <begin position="229"/>
        <end position="249"/>
    </location>
</feature>
<comment type="function">
    <text evidence="14 19">Joins adenosylcobinamide-GDP and alpha-ribazole to generate adenosylcobalamin (Ado-cobalamin). Also synthesizes adenosylcobalamin 5'-phosphate from adenosylcobinamide-GDP and alpha-ribazole 5'-phosphate.</text>
</comment>
<proteinExistence type="inferred from homology"/>
<dbReference type="OMA" id="MKDVYMG"/>
<keyword evidence="7 19" id="KW-1003">Cell membrane</keyword>
<evidence type="ECO:0000256" key="18">
    <source>
        <dbReference type="ARBA" id="ARBA00049504"/>
    </source>
</evidence>
<evidence type="ECO:0000256" key="13">
    <source>
        <dbReference type="ARBA" id="ARBA00023136"/>
    </source>
</evidence>
<keyword evidence="8 19" id="KW-0169">Cobalamin biosynthesis</keyword>
<name>A0A3G3IHI2_9ARCH</name>
<comment type="cofactor">
    <cofactor evidence="1 19">
        <name>Mg(2+)</name>
        <dbReference type="ChEBI" id="CHEBI:18420"/>
    </cofactor>
</comment>
<organism evidence="20 21">
    <name type="scientific">Methanomethylophilus alvi</name>
    <dbReference type="NCBI Taxonomy" id="1291540"/>
    <lineage>
        <taxon>Archaea</taxon>
        <taxon>Methanobacteriati</taxon>
        <taxon>Thermoplasmatota</taxon>
        <taxon>Thermoplasmata</taxon>
        <taxon>Methanomassiliicoccales</taxon>
        <taxon>Methanomethylophilaceae</taxon>
        <taxon>Methanomethylophilus</taxon>
    </lineage>
</organism>
<keyword evidence="13 19" id="KW-0472">Membrane</keyword>
<dbReference type="GO" id="GO:0005886">
    <property type="term" value="C:plasma membrane"/>
    <property type="evidence" value="ECO:0007669"/>
    <property type="project" value="UniProtKB-SubCell"/>
</dbReference>
<dbReference type="AlphaFoldDB" id="A0A3G3IHI2"/>
<dbReference type="PANTHER" id="PTHR34148">
    <property type="entry name" value="ADENOSYLCOBINAMIDE-GDP RIBAZOLETRANSFERASE"/>
    <property type="match status" value="1"/>
</dbReference>
<evidence type="ECO:0000256" key="12">
    <source>
        <dbReference type="ARBA" id="ARBA00022989"/>
    </source>
</evidence>
<dbReference type="HAMAP" id="MF_00719">
    <property type="entry name" value="CobS"/>
    <property type="match status" value="1"/>
</dbReference>
<dbReference type="GO" id="GO:0009236">
    <property type="term" value="P:cobalamin biosynthetic process"/>
    <property type="evidence" value="ECO:0007669"/>
    <property type="project" value="UniProtKB-UniRule"/>
</dbReference>
<dbReference type="EMBL" id="CP017686">
    <property type="protein sequence ID" value="AYQ55290.1"/>
    <property type="molecule type" value="Genomic_DNA"/>
</dbReference>
<evidence type="ECO:0000256" key="4">
    <source>
        <dbReference type="ARBA" id="ARBA00010561"/>
    </source>
</evidence>
<evidence type="ECO:0000256" key="9">
    <source>
        <dbReference type="ARBA" id="ARBA00022679"/>
    </source>
</evidence>
<dbReference type="Proteomes" id="UP000273278">
    <property type="component" value="Chromosome"/>
</dbReference>
<dbReference type="GeneID" id="41321935"/>
<evidence type="ECO:0000256" key="6">
    <source>
        <dbReference type="ARBA" id="ARBA00015850"/>
    </source>
</evidence>
<feature type="transmembrane region" description="Helical" evidence="19">
    <location>
        <begin position="149"/>
        <end position="166"/>
    </location>
</feature>
<protein>
    <recommendedName>
        <fullName evidence="6 19">Adenosylcobinamide-GDP ribazoletransferase</fullName>
        <ecNumber evidence="5 19">2.7.8.26</ecNumber>
    </recommendedName>
    <alternativeName>
        <fullName evidence="16 19">Cobalamin synthase</fullName>
    </alternativeName>
    <alternativeName>
        <fullName evidence="15 19">Cobalamin-5'-phosphate synthase</fullName>
    </alternativeName>
</protein>
<evidence type="ECO:0000256" key="19">
    <source>
        <dbReference type="HAMAP-Rule" id="MF_00719"/>
    </source>
</evidence>
<dbReference type="RefSeq" id="WP_015505042.1">
    <property type="nucleotide sequence ID" value="NZ_CP017686.1"/>
</dbReference>
<gene>
    <name evidence="19" type="primary">cobS</name>
    <name evidence="20" type="ORF">BKD89_05690</name>
</gene>
<keyword evidence="10 19" id="KW-0812">Transmembrane</keyword>